<proteinExistence type="predicted"/>
<reference evidence="1" key="1">
    <citation type="submission" date="2012-04" db="EMBL/GenBank/DDBJ databases">
        <title>The Genome Sequence of Loa loa.</title>
        <authorList>
            <consortium name="The Broad Institute Genome Sequencing Platform"/>
            <consortium name="Broad Institute Genome Sequencing Center for Infectious Disease"/>
            <person name="Nutman T.B."/>
            <person name="Fink D.L."/>
            <person name="Russ C."/>
            <person name="Young S."/>
            <person name="Zeng Q."/>
            <person name="Gargeya S."/>
            <person name="Alvarado L."/>
            <person name="Berlin A."/>
            <person name="Chapman S.B."/>
            <person name="Chen Z."/>
            <person name="Freedman E."/>
            <person name="Gellesch M."/>
            <person name="Goldberg J."/>
            <person name="Griggs A."/>
            <person name="Gujja S."/>
            <person name="Heilman E.R."/>
            <person name="Heiman D."/>
            <person name="Howarth C."/>
            <person name="Mehta T."/>
            <person name="Neiman D."/>
            <person name="Pearson M."/>
            <person name="Roberts A."/>
            <person name="Saif S."/>
            <person name="Shea T."/>
            <person name="Shenoy N."/>
            <person name="Sisk P."/>
            <person name="Stolte C."/>
            <person name="Sykes S."/>
            <person name="White J."/>
            <person name="Yandava C."/>
            <person name="Haas B."/>
            <person name="Henn M.R."/>
            <person name="Nusbaum C."/>
            <person name="Birren B."/>
        </authorList>
    </citation>
    <scope>NUCLEOTIDE SEQUENCE [LARGE SCALE GENOMIC DNA]</scope>
</reference>
<dbReference type="InParanoid" id="A0A1S0U061"/>
<protein>
    <submittedName>
        <fullName evidence="1">Uncharacterized protein</fullName>
    </submittedName>
</protein>
<name>A0A1S0U061_LOALO</name>
<sequence length="115" mass="13568">MHRLLDCKNWDIYIYKDWGGVCKLHRGHHGGMARLWHYCPLYRISSLCLLDIVEILLEHSFNFGNPTVSFSLLSYGIWVLSLLKWQENHGVFLSVNSILGCMNRPIYSENYFVRF</sequence>
<dbReference type="EMBL" id="JH712228">
    <property type="protein sequence ID" value="EFO23025.1"/>
    <property type="molecule type" value="Genomic_DNA"/>
</dbReference>
<gene>
    <name evidence="1" type="ORF">LOAG_05463</name>
</gene>
<dbReference type="GeneID" id="9942870"/>
<dbReference type="RefSeq" id="XP_003141048.1">
    <property type="nucleotide sequence ID" value="XM_003141000.1"/>
</dbReference>
<accession>A0A1S0U061</accession>
<dbReference type="AlphaFoldDB" id="A0A1S0U061"/>
<dbReference type="KEGG" id="loa:LOAG_05463"/>
<evidence type="ECO:0000313" key="1">
    <source>
        <dbReference type="EMBL" id="EFO23025.1"/>
    </source>
</evidence>
<organism evidence="1">
    <name type="scientific">Loa loa</name>
    <name type="common">Eye worm</name>
    <name type="synonym">Filaria loa</name>
    <dbReference type="NCBI Taxonomy" id="7209"/>
    <lineage>
        <taxon>Eukaryota</taxon>
        <taxon>Metazoa</taxon>
        <taxon>Ecdysozoa</taxon>
        <taxon>Nematoda</taxon>
        <taxon>Chromadorea</taxon>
        <taxon>Rhabditida</taxon>
        <taxon>Spirurina</taxon>
        <taxon>Spiruromorpha</taxon>
        <taxon>Filarioidea</taxon>
        <taxon>Onchocercidae</taxon>
        <taxon>Loa</taxon>
    </lineage>
</organism>
<dbReference type="CTD" id="9942870"/>